<feature type="compositionally biased region" description="Basic and acidic residues" evidence="4">
    <location>
        <begin position="27"/>
        <end position="36"/>
    </location>
</feature>
<dbReference type="Pfam" id="PF00578">
    <property type="entry name" value="AhpC-TSA"/>
    <property type="match status" value="1"/>
</dbReference>
<protein>
    <submittedName>
        <fullName evidence="6">Alkyl hydroperoxide reductase/ Thiol specific antioxidant/ Mal allergen</fullName>
    </submittedName>
</protein>
<dbReference type="InterPro" id="IPR000866">
    <property type="entry name" value="AhpC/TSA"/>
</dbReference>
<dbReference type="eggNOG" id="COG1225">
    <property type="taxonomic scope" value="Bacteria"/>
</dbReference>
<dbReference type="GO" id="GO:0004601">
    <property type="term" value="F:peroxidase activity"/>
    <property type="evidence" value="ECO:0007669"/>
    <property type="project" value="UniProtKB-KW"/>
</dbReference>
<evidence type="ECO:0000313" key="6">
    <source>
        <dbReference type="EMBL" id="ADU51745.1"/>
    </source>
</evidence>
<keyword evidence="1" id="KW-0575">Peroxidase</keyword>
<dbReference type="STRING" id="644966.Tmar_1636"/>
<dbReference type="PANTHER" id="PTHR43110">
    <property type="entry name" value="THIOL PEROXIDASE"/>
    <property type="match status" value="1"/>
</dbReference>
<dbReference type="RefSeq" id="WP_013496046.1">
    <property type="nucleotide sequence ID" value="NC_014831.1"/>
</dbReference>
<dbReference type="InterPro" id="IPR050455">
    <property type="entry name" value="Tpx_Peroxidase_subfamily"/>
</dbReference>
<keyword evidence="3" id="KW-0676">Redox-active center</keyword>
<evidence type="ECO:0000256" key="1">
    <source>
        <dbReference type="ARBA" id="ARBA00022559"/>
    </source>
</evidence>
<dbReference type="KEGG" id="tmr:Tmar_1636"/>
<accession>E6SH81</accession>
<keyword evidence="1" id="KW-0560">Oxidoreductase</keyword>
<dbReference type="AlphaFoldDB" id="E6SH81"/>
<dbReference type="PANTHER" id="PTHR43110:SF1">
    <property type="entry name" value="THIOL PEROXIDASE"/>
    <property type="match status" value="1"/>
</dbReference>
<reference evidence="6 7" key="1">
    <citation type="journal article" date="2010" name="Stand. Genomic Sci.">
        <title>Complete genome sequence of Thermaerobacter marianensis type strain (7p75a).</title>
        <authorList>
            <person name="Han C."/>
            <person name="Gu W."/>
            <person name="Zhang X."/>
            <person name="Lapidus A."/>
            <person name="Nolan M."/>
            <person name="Copeland A."/>
            <person name="Lucas S."/>
            <person name="Del Rio T.G."/>
            <person name="Tice H."/>
            <person name="Cheng J.F."/>
            <person name="Tapia R."/>
            <person name="Goodwin L."/>
            <person name="Pitluck S."/>
            <person name="Pagani I."/>
            <person name="Ivanova N."/>
            <person name="Mavromatis K."/>
            <person name="Mikhailova N."/>
            <person name="Pati A."/>
            <person name="Chen A."/>
            <person name="Palaniappan K."/>
            <person name="Land M."/>
            <person name="Hauser L."/>
            <person name="Chang Y.J."/>
            <person name="Jeffries C.D."/>
            <person name="Schneider S."/>
            <person name="Rohde M."/>
            <person name="Goker M."/>
            <person name="Pukall R."/>
            <person name="Woyke T."/>
            <person name="Bristow J."/>
            <person name="Eisen J.A."/>
            <person name="Markowitz V."/>
            <person name="Hugenholtz P."/>
            <person name="Kyrpides N.C."/>
            <person name="Klenk H.P."/>
            <person name="Detter J.C."/>
        </authorList>
    </citation>
    <scope>NUCLEOTIDE SEQUENCE [LARGE SCALE GENOMIC DNA]</scope>
    <source>
        <strain evidence="7">ATCC 700841 / DSM 12885 / JCM 10246 / 7p75a</strain>
    </source>
</reference>
<dbReference type="InterPro" id="IPR013766">
    <property type="entry name" value="Thioredoxin_domain"/>
</dbReference>
<gene>
    <name evidence="6" type="ordered locus">Tmar_1636</name>
</gene>
<evidence type="ECO:0000256" key="2">
    <source>
        <dbReference type="ARBA" id="ARBA00022862"/>
    </source>
</evidence>
<dbReference type="InterPro" id="IPR036249">
    <property type="entry name" value="Thioredoxin-like_sf"/>
</dbReference>
<dbReference type="Proteomes" id="UP000008915">
    <property type="component" value="Chromosome"/>
</dbReference>
<reference evidence="7" key="2">
    <citation type="journal article" date="2010" name="Stand. Genomic Sci.">
        <title>Complete genome sequence of Thermaerobacter marianensis type strain (7p75aT).</title>
        <authorList>
            <person name="Han C."/>
            <person name="Gu W."/>
            <person name="Zhang X."/>
            <person name="Lapidus A."/>
            <person name="Nolan M."/>
            <person name="Copeland A."/>
            <person name="Lucas S."/>
            <person name="Glavina Del Rio T."/>
            <person name="Tice H."/>
            <person name="Cheng J."/>
            <person name="Tapia R."/>
            <person name="Goodwin L."/>
            <person name="Pitluck S."/>
            <person name="Pagani I."/>
            <person name="Ivanova N."/>
            <person name="Mavromatis K."/>
            <person name="Mikhailova N."/>
            <person name="Pati A."/>
            <person name="Chen A."/>
            <person name="Palaniappan K."/>
            <person name="Land M."/>
            <person name="Hauser L."/>
            <person name="Chang Y."/>
            <person name="Jeffries C."/>
            <person name="Schneider S."/>
            <person name="Rohde M."/>
            <person name="Goker M."/>
            <person name="Pukall R."/>
            <person name="Woyke T."/>
            <person name="Bristow J."/>
            <person name="Eisen J."/>
            <person name="Markowitz V."/>
            <person name="Hugenholtz P."/>
            <person name="Kyrpides N."/>
            <person name="Klenk H."/>
            <person name="Detter J."/>
        </authorList>
    </citation>
    <scope>NUCLEOTIDE SEQUENCE [LARGE SCALE GENOMIC DNA]</scope>
    <source>
        <strain evidence="7">ATCC 700841 / DSM 12885 / JCM 10246 / 7p75a</strain>
    </source>
</reference>
<sequence>MTTRTGEQGIAPRKIPWDGPRSSLRNARPDSRHDPVPAEPGLLTRLREAWLRLRMPRPGQPAPSFNLPLAGTGDQHLRLEDLRGRPVVLLFFPFAFSPGCCNEIEAFTARYPDFARQRAEVVGISTDSPYALQAWAERYRVPFPLASDYNRRVIRRYGVAISRWGLEQFADRAVFVLDEHGRVHWTWRAPDLGYLPDPAQVLAHLPRPEA</sequence>
<evidence type="ECO:0000256" key="4">
    <source>
        <dbReference type="SAM" id="MobiDB-lite"/>
    </source>
</evidence>
<dbReference type="PROSITE" id="PS51352">
    <property type="entry name" value="THIOREDOXIN_2"/>
    <property type="match status" value="1"/>
</dbReference>
<feature type="region of interest" description="Disordered" evidence="4">
    <location>
        <begin position="1"/>
        <end position="39"/>
    </location>
</feature>
<feature type="domain" description="Thioredoxin" evidence="5">
    <location>
        <begin position="56"/>
        <end position="210"/>
    </location>
</feature>
<evidence type="ECO:0000259" key="5">
    <source>
        <dbReference type="PROSITE" id="PS51352"/>
    </source>
</evidence>
<dbReference type="EMBL" id="CP002344">
    <property type="protein sequence ID" value="ADU51745.1"/>
    <property type="molecule type" value="Genomic_DNA"/>
</dbReference>
<evidence type="ECO:0000313" key="7">
    <source>
        <dbReference type="Proteomes" id="UP000008915"/>
    </source>
</evidence>
<organism evidence="6 7">
    <name type="scientific">Thermaerobacter marianensis (strain ATCC 700841 / DSM 12885 / JCM 10246 / 7p75a)</name>
    <dbReference type="NCBI Taxonomy" id="644966"/>
    <lineage>
        <taxon>Bacteria</taxon>
        <taxon>Bacillati</taxon>
        <taxon>Bacillota</taxon>
        <taxon>Clostridia</taxon>
        <taxon>Eubacteriales</taxon>
        <taxon>Clostridiales Family XVII. Incertae Sedis</taxon>
        <taxon>Thermaerobacter</taxon>
    </lineage>
</organism>
<keyword evidence="2" id="KW-0049">Antioxidant</keyword>
<evidence type="ECO:0000256" key="3">
    <source>
        <dbReference type="ARBA" id="ARBA00023284"/>
    </source>
</evidence>
<dbReference type="Gene3D" id="3.40.30.10">
    <property type="entry name" value="Glutaredoxin"/>
    <property type="match status" value="1"/>
</dbReference>
<name>E6SH81_THEM7</name>
<keyword evidence="7" id="KW-1185">Reference proteome</keyword>
<proteinExistence type="predicted"/>
<dbReference type="HOGENOM" id="CLU_042529_14_2_9"/>
<dbReference type="SUPFAM" id="SSF52833">
    <property type="entry name" value="Thioredoxin-like"/>
    <property type="match status" value="1"/>
</dbReference>